<dbReference type="GO" id="GO:0002926">
    <property type="term" value="P:tRNA wobble base 5-methoxycarbonylmethyl-2-thiouridinylation"/>
    <property type="evidence" value="ECO:0007669"/>
    <property type="project" value="TreeGrafter"/>
</dbReference>
<evidence type="ECO:0000256" key="2">
    <source>
        <dbReference type="ARBA" id="ARBA00022485"/>
    </source>
</evidence>
<dbReference type="InterPro" id="IPR005909">
    <property type="entry name" value="RaSEA"/>
</dbReference>
<protein>
    <submittedName>
        <fullName evidence="9">Elongator protein 3/MiaB/NifB</fullName>
    </submittedName>
</protein>
<dbReference type="KEGG" id="halh:HTSR_1963"/>
<proteinExistence type="predicted"/>
<dbReference type="NCBIfam" id="TIGR01210">
    <property type="entry name" value="archaeosine biosynthesis radical SAM protein RaSEA"/>
    <property type="match status" value="1"/>
</dbReference>
<name>A0A1D8S6Z8_9EURY</name>
<dbReference type="GO" id="GO:0051539">
    <property type="term" value="F:4 iron, 4 sulfur cluster binding"/>
    <property type="evidence" value="ECO:0007669"/>
    <property type="project" value="UniProtKB-KW"/>
</dbReference>
<dbReference type="InterPro" id="IPR007197">
    <property type="entry name" value="rSAM"/>
</dbReference>
<evidence type="ECO:0000256" key="6">
    <source>
        <dbReference type="ARBA" id="ARBA00023014"/>
    </source>
</evidence>
<evidence type="ECO:0000256" key="4">
    <source>
        <dbReference type="ARBA" id="ARBA00022723"/>
    </source>
</evidence>
<dbReference type="Pfam" id="PF04055">
    <property type="entry name" value="Radical_SAM"/>
    <property type="match status" value="1"/>
</dbReference>
<dbReference type="Proteomes" id="UP000185608">
    <property type="component" value="Chromosome"/>
</dbReference>
<dbReference type="PANTHER" id="PTHR11135">
    <property type="entry name" value="HISTONE ACETYLTRANSFERASE-RELATED"/>
    <property type="match status" value="1"/>
</dbReference>
<comment type="cofactor">
    <cofactor evidence="1">
        <name>[4Fe-4S] cluster</name>
        <dbReference type="ChEBI" id="CHEBI:49883"/>
    </cofactor>
</comment>
<evidence type="ECO:0000256" key="3">
    <source>
        <dbReference type="ARBA" id="ARBA00022691"/>
    </source>
</evidence>
<gene>
    <name evidence="9" type="ORF">HTSR_1963</name>
</gene>
<evidence type="ECO:0000256" key="5">
    <source>
        <dbReference type="ARBA" id="ARBA00023004"/>
    </source>
</evidence>
<dbReference type="PATRIC" id="fig|1855411.3.peg.1969"/>
<dbReference type="AlphaFoldDB" id="A0A1D8S6Z8"/>
<organism evidence="9 10">
    <name type="scientific">Halodesulfurarchaeum formicicum</name>
    <dbReference type="NCBI Taxonomy" id="1873524"/>
    <lineage>
        <taxon>Archaea</taxon>
        <taxon>Methanobacteriati</taxon>
        <taxon>Methanobacteriota</taxon>
        <taxon>Stenosarchaea group</taxon>
        <taxon>Halobacteria</taxon>
        <taxon>Halobacteriales</taxon>
        <taxon>Halobacteriaceae</taxon>
        <taxon>Halodesulfurarchaeum</taxon>
    </lineage>
</organism>
<dbReference type="SFLD" id="SFLDS00029">
    <property type="entry name" value="Radical_SAM"/>
    <property type="match status" value="1"/>
</dbReference>
<evidence type="ECO:0000259" key="8">
    <source>
        <dbReference type="SMART" id="SM00729"/>
    </source>
</evidence>
<dbReference type="GeneID" id="29829952"/>
<keyword evidence="2" id="KW-0004">4Fe-4S</keyword>
<keyword evidence="3" id="KW-0949">S-adenosyl-L-methionine</keyword>
<feature type="region of interest" description="Disordered" evidence="7">
    <location>
        <begin position="22"/>
        <end position="44"/>
    </location>
</feature>
<evidence type="ECO:0000256" key="7">
    <source>
        <dbReference type="SAM" id="MobiDB-lite"/>
    </source>
</evidence>
<keyword evidence="6" id="KW-0411">Iron-sulfur</keyword>
<dbReference type="RefSeq" id="WP_070365772.1">
    <property type="nucleotide sequence ID" value="NZ_CP016070.1"/>
</dbReference>
<feature type="domain" description="Elp3/MiaA/NifB-like radical SAM core" evidence="8">
    <location>
        <begin position="53"/>
        <end position="280"/>
    </location>
</feature>
<keyword evidence="5" id="KW-0408">Iron</keyword>
<dbReference type="InterPro" id="IPR058240">
    <property type="entry name" value="rSAM_sf"/>
</dbReference>
<dbReference type="SMART" id="SM00729">
    <property type="entry name" value="Elp3"/>
    <property type="match status" value="1"/>
</dbReference>
<dbReference type="PIRSF" id="PIRSF004954">
    <property type="entry name" value="Radical_SAM"/>
    <property type="match status" value="1"/>
</dbReference>
<evidence type="ECO:0000313" key="10">
    <source>
        <dbReference type="Proteomes" id="UP000185608"/>
    </source>
</evidence>
<dbReference type="STRING" id="1873524.HSR6_2038"/>
<dbReference type="PANTHER" id="PTHR11135:SF0">
    <property type="entry name" value="ELONGATOR COMPLEX PROTEIN 3"/>
    <property type="match status" value="1"/>
</dbReference>
<dbReference type="GO" id="GO:0005737">
    <property type="term" value="C:cytoplasm"/>
    <property type="evidence" value="ECO:0007669"/>
    <property type="project" value="TreeGrafter"/>
</dbReference>
<dbReference type="GO" id="GO:0046872">
    <property type="term" value="F:metal ion binding"/>
    <property type="evidence" value="ECO:0007669"/>
    <property type="project" value="UniProtKB-KW"/>
</dbReference>
<dbReference type="InterPro" id="IPR006638">
    <property type="entry name" value="Elp3/MiaA/NifB-like_rSAM"/>
</dbReference>
<reference evidence="9 10" key="1">
    <citation type="submission" date="2016-06" db="EMBL/GenBank/DDBJ databases">
        <title>Discovery of anaerobic lithoheterotrophic haloarchaeon capable of sulfur respiration by hydrogen and formate.</title>
        <authorList>
            <person name="Sorokin D.Y."/>
            <person name="Kublanov I.V."/>
            <person name="Roman P."/>
            <person name="Sinninghe Damste J.S."/>
            <person name="Golyshin P.N."/>
            <person name="Rojo D."/>
            <person name="Ciordia S."/>
            <person name="Mena Md.C."/>
            <person name="Ferrer M."/>
            <person name="Smedile F."/>
            <person name="Messina E."/>
            <person name="La Cono V."/>
            <person name="Yakimov M.M."/>
        </authorList>
    </citation>
    <scope>NUCLEOTIDE SEQUENCE [LARGE SCALE GENOMIC DNA]</scope>
    <source>
        <strain evidence="9 10">HTSR1</strain>
    </source>
</reference>
<sequence>MAESRPEYDYGNHLDALNRATGRLRSRHEGGDPTQPTRTWLDEDLTPDGLRSSLTIILDTGGCRWARAGGCTMCGYVSESENAEGVSHEALLAQIETALEREAEQADGPADVVKLYSSGSILDDREVGPETRAAIAETFADRERIVIETLPDFVTADRLEPFLEAGLATDVAVGIETANDRVRRDAVNKYFDFEAVEEAAAVAREAGAGVKGYLLLKPPFLTESEAIEDAVESIERVAAFAHTISLNPTTVMEDTLIEELYYDGGYRPPWLWSVAEVLNRTADVDAIVVSDPVGAGSDRGPHNCGECDETVERAIGDFNRRQDPAVFGEVSCACERTWETVLEREQSYNMPLEM</sequence>
<evidence type="ECO:0000256" key="1">
    <source>
        <dbReference type="ARBA" id="ARBA00001966"/>
    </source>
</evidence>
<dbReference type="GO" id="GO:0003824">
    <property type="term" value="F:catalytic activity"/>
    <property type="evidence" value="ECO:0007669"/>
    <property type="project" value="InterPro"/>
</dbReference>
<dbReference type="EMBL" id="CP016070">
    <property type="protein sequence ID" value="AOW81125.1"/>
    <property type="molecule type" value="Genomic_DNA"/>
</dbReference>
<accession>A0A1D8S6Z8</accession>
<dbReference type="SUPFAM" id="SSF102114">
    <property type="entry name" value="Radical SAM enzymes"/>
    <property type="match status" value="1"/>
</dbReference>
<dbReference type="InterPro" id="IPR039661">
    <property type="entry name" value="ELP3"/>
</dbReference>
<keyword evidence="4" id="KW-0479">Metal-binding</keyword>
<evidence type="ECO:0000313" key="9">
    <source>
        <dbReference type="EMBL" id="AOW81125.1"/>
    </source>
</evidence>